<comment type="caution">
    <text evidence="1">The sequence shown here is derived from an EMBL/GenBank/DDBJ whole genome shotgun (WGS) entry which is preliminary data.</text>
</comment>
<reference evidence="1 2" key="1">
    <citation type="submission" date="2019-03" db="EMBL/GenBank/DDBJ databases">
        <title>Roseomonas sp. a novel Roseomonas species isolated from Sea whip Gorgonian.</title>
        <authorList>
            <person name="Li F."/>
            <person name="Pan X."/>
            <person name="Huang S."/>
            <person name="Li Z."/>
            <person name="Meng B."/>
        </authorList>
    </citation>
    <scope>NUCLEOTIDE SEQUENCE [LARGE SCALE GENOMIC DNA]</scope>
    <source>
        <strain evidence="1 2">M0104</strain>
    </source>
</reference>
<dbReference type="EMBL" id="SNVJ01000012">
    <property type="protein sequence ID" value="MXP64590.1"/>
    <property type="molecule type" value="Genomic_DNA"/>
</dbReference>
<proteinExistence type="predicted"/>
<dbReference type="SUPFAM" id="SSF53254">
    <property type="entry name" value="Phosphoglycerate mutase-like"/>
    <property type="match status" value="1"/>
</dbReference>
<dbReference type="InterPro" id="IPR029033">
    <property type="entry name" value="His_PPase_superfam"/>
</dbReference>
<accession>A0A845BEQ6</accession>
<dbReference type="InterPro" id="IPR013078">
    <property type="entry name" value="His_Pase_superF_clade-1"/>
</dbReference>
<keyword evidence="2" id="KW-1185">Reference proteome</keyword>
<protein>
    <submittedName>
        <fullName evidence="1">Histidine phosphatase family protein</fullName>
    </submittedName>
</protein>
<evidence type="ECO:0000313" key="2">
    <source>
        <dbReference type="Proteomes" id="UP000460715"/>
    </source>
</evidence>
<dbReference type="OrthoDB" id="34197at2"/>
<dbReference type="RefSeq" id="WP_160937880.1">
    <property type="nucleotide sequence ID" value="NZ_SNVJ01000012.1"/>
</dbReference>
<dbReference type="AlphaFoldDB" id="A0A845BEQ6"/>
<evidence type="ECO:0000313" key="1">
    <source>
        <dbReference type="EMBL" id="MXP64590.1"/>
    </source>
</evidence>
<organism evidence="1 2">
    <name type="scientific">Teichococcus coralli</name>
    <dbReference type="NCBI Taxonomy" id="2545983"/>
    <lineage>
        <taxon>Bacteria</taxon>
        <taxon>Pseudomonadati</taxon>
        <taxon>Pseudomonadota</taxon>
        <taxon>Alphaproteobacteria</taxon>
        <taxon>Acetobacterales</taxon>
        <taxon>Roseomonadaceae</taxon>
        <taxon>Roseomonas</taxon>
    </lineage>
</organism>
<dbReference type="Proteomes" id="UP000460715">
    <property type="component" value="Unassembled WGS sequence"/>
</dbReference>
<gene>
    <name evidence="1" type="ORF">E0493_14655</name>
</gene>
<sequence length="195" mass="21043">MSRVVFITHPEVALDPAVPVPDWTLSEKGFARMRRLLERPWISGIRHIASSAERKARDAAGILAGHLGLPVRVIEDLGENDRSATGYLPKAEFEATADAFFACPERSIRGWERAVDAQARIVRAVEAALAGTEGDTAILAHGGVGALLLCHLGGQPISRAADQPGEGGGNLFAFGREDRRLISGWQRMEEARLGE</sequence>
<name>A0A845BEQ6_9PROT</name>
<dbReference type="Gene3D" id="3.40.50.1240">
    <property type="entry name" value="Phosphoglycerate mutase-like"/>
    <property type="match status" value="1"/>
</dbReference>
<dbReference type="Pfam" id="PF00300">
    <property type="entry name" value="His_Phos_1"/>
    <property type="match status" value="1"/>
</dbReference>